<evidence type="ECO:0000259" key="1">
    <source>
        <dbReference type="Pfam" id="PF24209"/>
    </source>
</evidence>
<feature type="non-terminal residue" evidence="2">
    <location>
        <position position="1"/>
    </location>
</feature>
<proteinExistence type="predicted"/>
<dbReference type="Proteomes" id="UP000789901">
    <property type="component" value="Unassembled WGS sequence"/>
</dbReference>
<keyword evidence="3" id="KW-1185">Reference proteome</keyword>
<comment type="caution">
    <text evidence="2">The sequence shown here is derived from an EMBL/GenBank/DDBJ whole genome shotgun (WGS) entry which is preliminary data.</text>
</comment>
<feature type="non-terminal residue" evidence="2">
    <location>
        <position position="518"/>
    </location>
</feature>
<evidence type="ECO:0000313" key="2">
    <source>
        <dbReference type="EMBL" id="CAG8825889.1"/>
    </source>
</evidence>
<sequence length="518" mass="60088">VIVEDINVAINNGRVLVKLAKDFSLDKVREKLEINDIISNLINGDTIYLKEDSQPNWKKLVRKFKLDTGRNYDDDKNKVAEKKAFTIKDCELNILDDFNSYPMTTSSVNDLFKNRGLFLNPQLDLDFLIDPQNSRSYDSEQVSSFNIQNFVKAILSITKKDIIITEEFEVAVKEALNSQDINILKHAIEKFGQFVPTEIMFGGRLHYELTTYTGSTIQLEDTFIFGGDKIKMLKMSSDKEEDWRSSLQDFRLWNIIEFRNPVNIIEFLSNDLKNEIRELIGKTIIYSNIQYYEFKIHDYNDENTDPQVFATVSNIEDDDNDNIFTCMLCTPSDLSIPKLIINCTRYKSNQQKNCWIIVGYDFNSIFNPEHFYLQSTTRDCNHNDDASYEEVLNIRTEYSTILFGIPVVFEWNPSFKHSIIGHHFSIDKDLSLKMILESDKNLFISLHKEDCNQSDPGFIRRKNGRLFIKQPDGHISQDHFVVGVFNPGFKGQEPLIIKCKADIQEAQVIDNDDQIIIE</sequence>
<protein>
    <submittedName>
        <fullName evidence="2">7915_t:CDS:1</fullName>
    </submittedName>
</protein>
<dbReference type="EMBL" id="CAJVQB010038091">
    <property type="protein sequence ID" value="CAG8825889.1"/>
    <property type="molecule type" value="Genomic_DNA"/>
</dbReference>
<dbReference type="Pfam" id="PF24209">
    <property type="entry name" value="DUF7431"/>
    <property type="match status" value="1"/>
</dbReference>
<accession>A0ABN7WC01</accession>
<gene>
    <name evidence="2" type="ORF">GMARGA_LOCUS28961</name>
</gene>
<feature type="domain" description="DUF7431" evidence="1">
    <location>
        <begin position="300"/>
        <end position="426"/>
    </location>
</feature>
<reference evidence="2 3" key="1">
    <citation type="submission" date="2021-06" db="EMBL/GenBank/DDBJ databases">
        <authorList>
            <person name="Kallberg Y."/>
            <person name="Tangrot J."/>
            <person name="Rosling A."/>
        </authorList>
    </citation>
    <scope>NUCLEOTIDE SEQUENCE [LARGE SCALE GENOMIC DNA]</scope>
    <source>
        <strain evidence="2 3">120-4 pot B 10/14</strain>
    </source>
</reference>
<dbReference type="InterPro" id="IPR055854">
    <property type="entry name" value="DUF7431"/>
</dbReference>
<name>A0ABN7WC01_GIGMA</name>
<evidence type="ECO:0000313" key="3">
    <source>
        <dbReference type="Proteomes" id="UP000789901"/>
    </source>
</evidence>
<organism evidence="2 3">
    <name type="scientific">Gigaspora margarita</name>
    <dbReference type="NCBI Taxonomy" id="4874"/>
    <lineage>
        <taxon>Eukaryota</taxon>
        <taxon>Fungi</taxon>
        <taxon>Fungi incertae sedis</taxon>
        <taxon>Mucoromycota</taxon>
        <taxon>Glomeromycotina</taxon>
        <taxon>Glomeromycetes</taxon>
        <taxon>Diversisporales</taxon>
        <taxon>Gigasporaceae</taxon>
        <taxon>Gigaspora</taxon>
    </lineage>
</organism>